<name>A0A0P0Y6K3_ORYSJ</name>
<dbReference type="Proteomes" id="UP000059680">
    <property type="component" value="Chromosome 12"/>
</dbReference>
<dbReference type="eggNOG" id="ENOG502R40Q">
    <property type="taxonomic scope" value="Eukaryota"/>
</dbReference>
<organism evidence="1 2">
    <name type="scientific">Oryza sativa subsp. japonica</name>
    <name type="common">Rice</name>
    <dbReference type="NCBI Taxonomy" id="39947"/>
    <lineage>
        <taxon>Eukaryota</taxon>
        <taxon>Viridiplantae</taxon>
        <taxon>Streptophyta</taxon>
        <taxon>Embryophyta</taxon>
        <taxon>Tracheophyta</taxon>
        <taxon>Spermatophyta</taxon>
        <taxon>Magnoliopsida</taxon>
        <taxon>Liliopsida</taxon>
        <taxon>Poales</taxon>
        <taxon>Poaceae</taxon>
        <taxon>BOP clade</taxon>
        <taxon>Oryzoideae</taxon>
        <taxon>Oryzeae</taxon>
        <taxon>Oryzinae</taxon>
        <taxon>Oryza</taxon>
        <taxon>Oryza sativa</taxon>
    </lineage>
</organism>
<accession>A0A0P0Y6K3</accession>
<evidence type="ECO:0000313" key="1">
    <source>
        <dbReference type="EMBL" id="BAT15745.1"/>
    </source>
</evidence>
<reference evidence="2" key="1">
    <citation type="journal article" date="2005" name="Nature">
        <title>The map-based sequence of the rice genome.</title>
        <authorList>
            <consortium name="International rice genome sequencing project (IRGSP)"/>
            <person name="Matsumoto T."/>
            <person name="Wu J."/>
            <person name="Kanamori H."/>
            <person name="Katayose Y."/>
            <person name="Fujisawa M."/>
            <person name="Namiki N."/>
            <person name="Mizuno H."/>
            <person name="Yamamoto K."/>
            <person name="Antonio B.A."/>
            <person name="Baba T."/>
            <person name="Sakata K."/>
            <person name="Nagamura Y."/>
            <person name="Aoki H."/>
            <person name="Arikawa K."/>
            <person name="Arita K."/>
            <person name="Bito T."/>
            <person name="Chiden Y."/>
            <person name="Fujitsuka N."/>
            <person name="Fukunaka R."/>
            <person name="Hamada M."/>
            <person name="Harada C."/>
            <person name="Hayashi A."/>
            <person name="Hijishita S."/>
            <person name="Honda M."/>
            <person name="Hosokawa S."/>
            <person name="Ichikawa Y."/>
            <person name="Idonuma A."/>
            <person name="Iijima M."/>
            <person name="Ikeda M."/>
            <person name="Ikeno M."/>
            <person name="Ito K."/>
            <person name="Ito S."/>
            <person name="Ito T."/>
            <person name="Ito Y."/>
            <person name="Ito Y."/>
            <person name="Iwabuchi A."/>
            <person name="Kamiya K."/>
            <person name="Karasawa W."/>
            <person name="Kurita K."/>
            <person name="Katagiri S."/>
            <person name="Kikuta A."/>
            <person name="Kobayashi H."/>
            <person name="Kobayashi N."/>
            <person name="Machita K."/>
            <person name="Maehara T."/>
            <person name="Masukawa M."/>
            <person name="Mizubayashi T."/>
            <person name="Mukai Y."/>
            <person name="Nagasaki H."/>
            <person name="Nagata Y."/>
            <person name="Naito S."/>
            <person name="Nakashima M."/>
            <person name="Nakama Y."/>
            <person name="Nakamichi Y."/>
            <person name="Nakamura M."/>
            <person name="Meguro A."/>
            <person name="Negishi M."/>
            <person name="Ohta I."/>
            <person name="Ohta T."/>
            <person name="Okamoto M."/>
            <person name="Ono N."/>
            <person name="Saji S."/>
            <person name="Sakaguchi M."/>
            <person name="Sakai K."/>
            <person name="Shibata M."/>
            <person name="Shimokawa T."/>
            <person name="Song J."/>
            <person name="Takazaki Y."/>
            <person name="Terasawa K."/>
            <person name="Tsugane M."/>
            <person name="Tsuji K."/>
            <person name="Ueda S."/>
            <person name="Waki K."/>
            <person name="Yamagata H."/>
            <person name="Yamamoto M."/>
            <person name="Yamamoto S."/>
            <person name="Yamane H."/>
            <person name="Yoshiki S."/>
            <person name="Yoshihara R."/>
            <person name="Yukawa K."/>
            <person name="Zhong H."/>
            <person name="Yano M."/>
            <person name="Yuan Q."/>
            <person name="Ouyang S."/>
            <person name="Liu J."/>
            <person name="Jones K.M."/>
            <person name="Gansberger K."/>
            <person name="Moffat K."/>
            <person name="Hill J."/>
            <person name="Bera J."/>
            <person name="Fadrosh D."/>
            <person name="Jin S."/>
            <person name="Johri S."/>
            <person name="Kim M."/>
            <person name="Overton L."/>
            <person name="Reardon M."/>
            <person name="Tsitrin T."/>
            <person name="Vuong H."/>
            <person name="Weaver B."/>
            <person name="Ciecko A."/>
            <person name="Tallon L."/>
            <person name="Jackson J."/>
            <person name="Pai G."/>
            <person name="Aken S.V."/>
            <person name="Utterback T."/>
            <person name="Reidmuller S."/>
            <person name="Feldblyum T."/>
            <person name="Hsiao J."/>
            <person name="Zismann V."/>
            <person name="Iobst S."/>
            <person name="de Vazeille A.R."/>
            <person name="Buell C.R."/>
            <person name="Ying K."/>
            <person name="Li Y."/>
            <person name="Lu T."/>
            <person name="Huang Y."/>
            <person name="Zhao Q."/>
            <person name="Feng Q."/>
            <person name="Zhang L."/>
            <person name="Zhu J."/>
            <person name="Weng Q."/>
            <person name="Mu J."/>
            <person name="Lu Y."/>
            <person name="Fan D."/>
            <person name="Liu Y."/>
            <person name="Guan J."/>
            <person name="Zhang Y."/>
            <person name="Yu S."/>
            <person name="Liu X."/>
            <person name="Zhang Y."/>
            <person name="Hong G."/>
            <person name="Han B."/>
            <person name="Choisne N."/>
            <person name="Demange N."/>
            <person name="Orjeda G."/>
            <person name="Samain S."/>
            <person name="Cattolico L."/>
            <person name="Pelletier E."/>
            <person name="Couloux A."/>
            <person name="Segurens B."/>
            <person name="Wincker P."/>
            <person name="D'Hont A."/>
            <person name="Scarpelli C."/>
            <person name="Weissenbach J."/>
            <person name="Salanoubat M."/>
            <person name="Quetier F."/>
            <person name="Yu Y."/>
            <person name="Kim H.R."/>
            <person name="Rambo T."/>
            <person name="Currie J."/>
            <person name="Collura K."/>
            <person name="Luo M."/>
            <person name="Yang T."/>
            <person name="Ammiraju J.S.S."/>
            <person name="Engler F."/>
            <person name="Soderlund C."/>
            <person name="Wing R.A."/>
            <person name="Palmer L.E."/>
            <person name="de la Bastide M."/>
            <person name="Spiegel L."/>
            <person name="Nascimento L."/>
            <person name="Zutavern T."/>
            <person name="O'Shaughnessy A."/>
            <person name="Dike S."/>
            <person name="Dedhia N."/>
            <person name="Preston R."/>
            <person name="Balija V."/>
            <person name="McCombie W.R."/>
            <person name="Chow T."/>
            <person name="Chen H."/>
            <person name="Chung M."/>
            <person name="Chen C."/>
            <person name="Shaw J."/>
            <person name="Wu H."/>
            <person name="Hsiao K."/>
            <person name="Chao Y."/>
            <person name="Chu M."/>
            <person name="Cheng C."/>
            <person name="Hour A."/>
            <person name="Lee P."/>
            <person name="Lin S."/>
            <person name="Lin Y."/>
            <person name="Liou J."/>
            <person name="Liu S."/>
            <person name="Hsing Y."/>
            <person name="Raghuvanshi S."/>
            <person name="Mohanty A."/>
            <person name="Bharti A.K."/>
            <person name="Gaur A."/>
            <person name="Gupta V."/>
            <person name="Kumar D."/>
            <person name="Ravi V."/>
            <person name="Vij S."/>
            <person name="Kapur A."/>
            <person name="Khurana P."/>
            <person name="Khurana P."/>
            <person name="Khurana J.P."/>
            <person name="Tyagi A.K."/>
            <person name="Gaikwad K."/>
            <person name="Singh A."/>
            <person name="Dalal V."/>
            <person name="Srivastava S."/>
            <person name="Dixit A."/>
            <person name="Pal A.K."/>
            <person name="Ghazi I.A."/>
            <person name="Yadav M."/>
            <person name="Pandit A."/>
            <person name="Bhargava A."/>
            <person name="Sureshbabu K."/>
            <person name="Batra K."/>
            <person name="Sharma T.R."/>
            <person name="Mohapatra T."/>
            <person name="Singh N.K."/>
            <person name="Messing J."/>
            <person name="Nelson A.B."/>
            <person name="Fuks G."/>
            <person name="Kavchok S."/>
            <person name="Keizer G."/>
            <person name="Linton E."/>
            <person name="Llaca V."/>
            <person name="Song R."/>
            <person name="Tanyolac B."/>
            <person name="Young S."/>
            <person name="Ho-Il K."/>
            <person name="Hahn J.H."/>
            <person name="Sangsakoo G."/>
            <person name="Vanavichit A."/>
            <person name="de Mattos Luiz.A.T."/>
            <person name="Zimmer P.D."/>
            <person name="Malone G."/>
            <person name="Dellagostin O."/>
            <person name="de Oliveira A.C."/>
            <person name="Bevan M."/>
            <person name="Bancroft I."/>
            <person name="Minx P."/>
            <person name="Cordum H."/>
            <person name="Wilson R."/>
            <person name="Cheng Z."/>
            <person name="Jin W."/>
            <person name="Jiang J."/>
            <person name="Leong S.A."/>
            <person name="Iwama H."/>
            <person name="Gojobori T."/>
            <person name="Itoh T."/>
            <person name="Niimura Y."/>
            <person name="Fujii Y."/>
            <person name="Habara T."/>
            <person name="Sakai H."/>
            <person name="Sato Y."/>
            <person name="Wilson G."/>
            <person name="Kumar K."/>
            <person name="McCouch S."/>
            <person name="Juretic N."/>
            <person name="Hoen D."/>
            <person name="Wright S."/>
            <person name="Bruskiewich R."/>
            <person name="Bureau T."/>
            <person name="Miyao A."/>
            <person name="Hirochika H."/>
            <person name="Nishikawa T."/>
            <person name="Kadowaki K."/>
            <person name="Sugiura M."/>
            <person name="Burr B."/>
            <person name="Sasaki T."/>
        </authorList>
    </citation>
    <scope>NUCLEOTIDE SEQUENCE [LARGE SCALE GENOMIC DNA]</scope>
    <source>
        <strain evidence="2">cv. Nipponbare</strain>
    </source>
</reference>
<dbReference type="InParanoid" id="A0A0P0Y6K3"/>
<dbReference type="AlphaFoldDB" id="A0A0P0Y6K3"/>
<dbReference type="Gramene" id="Os12t0131233-00">
    <property type="protein sequence ID" value="Os12t0131233-00"/>
    <property type="gene ID" value="Os12g0131233"/>
</dbReference>
<evidence type="ECO:0000313" key="2">
    <source>
        <dbReference type="Proteomes" id="UP000059680"/>
    </source>
</evidence>
<keyword evidence="2" id="KW-1185">Reference proteome</keyword>
<protein>
    <submittedName>
        <fullName evidence="1">Os12g0131233 protein</fullName>
    </submittedName>
</protein>
<reference evidence="1 2" key="3">
    <citation type="journal article" date="2013" name="Rice">
        <title>Improvement of the Oryza sativa Nipponbare reference genome using next generation sequence and optical map data.</title>
        <authorList>
            <person name="Kawahara Y."/>
            <person name="de la Bastide M."/>
            <person name="Hamilton J.P."/>
            <person name="Kanamori H."/>
            <person name="McCombie W.R."/>
            <person name="Ouyang S."/>
            <person name="Schwartz D.C."/>
            <person name="Tanaka T."/>
            <person name="Wu J."/>
            <person name="Zhou S."/>
            <person name="Childs K.L."/>
            <person name="Davidson R.M."/>
            <person name="Lin H."/>
            <person name="Quesada-Ocampo L."/>
            <person name="Vaillancourt B."/>
            <person name="Sakai H."/>
            <person name="Lee S.S."/>
            <person name="Kim J."/>
            <person name="Numa H."/>
            <person name="Itoh T."/>
            <person name="Buell C.R."/>
            <person name="Matsumoto T."/>
        </authorList>
    </citation>
    <scope>NUCLEOTIDE SEQUENCE [LARGE SCALE GENOMIC DNA]</scope>
    <source>
        <strain evidence="2">cv. Nipponbare</strain>
    </source>
</reference>
<dbReference type="PaxDb" id="39947-A0A0P0Y6K3"/>
<reference evidence="1 2" key="2">
    <citation type="journal article" date="2013" name="Plant Cell Physiol.">
        <title>Rice Annotation Project Database (RAP-DB): an integrative and interactive database for rice genomics.</title>
        <authorList>
            <person name="Sakai H."/>
            <person name="Lee S.S."/>
            <person name="Tanaka T."/>
            <person name="Numa H."/>
            <person name="Kim J."/>
            <person name="Kawahara Y."/>
            <person name="Wakimoto H."/>
            <person name="Yang C.C."/>
            <person name="Iwamoto M."/>
            <person name="Abe T."/>
            <person name="Yamada Y."/>
            <person name="Muto A."/>
            <person name="Inokuchi H."/>
            <person name="Ikemura T."/>
            <person name="Matsumoto T."/>
            <person name="Sasaki T."/>
            <person name="Itoh T."/>
        </authorList>
    </citation>
    <scope>NUCLEOTIDE SEQUENCE [LARGE SCALE GENOMIC DNA]</scope>
    <source>
        <strain evidence="2">cv. Nipponbare</strain>
    </source>
</reference>
<gene>
    <name evidence="1" type="ordered locus">Os12g0131233</name>
    <name evidence="1" type="ORF">OSNPB_120131233</name>
</gene>
<proteinExistence type="predicted"/>
<dbReference type="EMBL" id="AP014968">
    <property type="protein sequence ID" value="BAT15745.1"/>
    <property type="molecule type" value="Genomic_DNA"/>
</dbReference>
<sequence>MFEHLHLLVVPKLKQKALVYHLHSCSCHLDYLQRNHSLCSEALLGSEYPQQVYPCFPSLNQSFPLDQSNPAQYMEYKIQLPVRPHLPMNGNCSGVEGSW</sequence>